<dbReference type="SMART" id="SM00065">
    <property type="entry name" value="GAF"/>
    <property type="match status" value="1"/>
</dbReference>
<organism evidence="4 5">
    <name type="scientific">Acinetobacter brisouii CIP 110357</name>
    <dbReference type="NCBI Taxonomy" id="1341683"/>
    <lineage>
        <taxon>Bacteria</taxon>
        <taxon>Pseudomonadati</taxon>
        <taxon>Pseudomonadota</taxon>
        <taxon>Gammaproteobacteria</taxon>
        <taxon>Moraxellales</taxon>
        <taxon>Moraxellaceae</taxon>
        <taxon>Acinetobacter</taxon>
    </lineage>
</organism>
<dbReference type="STRING" id="396323.VH98_10550"/>
<comment type="caution">
    <text evidence="4">The sequence shown here is derived from an EMBL/GenBank/DDBJ whole genome shotgun (WGS) entry which is preliminary data.</text>
</comment>
<dbReference type="Pfam" id="PF01590">
    <property type="entry name" value="GAF"/>
    <property type="match status" value="1"/>
</dbReference>
<evidence type="ECO:0000259" key="3">
    <source>
        <dbReference type="PROSITE" id="PS50887"/>
    </source>
</evidence>
<dbReference type="Gene3D" id="3.30.70.270">
    <property type="match status" value="1"/>
</dbReference>
<feature type="domain" description="GGDEF" evidence="3">
    <location>
        <begin position="197"/>
        <end position="318"/>
    </location>
</feature>
<dbReference type="InterPro" id="IPR043128">
    <property type="entry name" value="Rev_trsase/Diguanyl_cyclase"/>
</dbReference>
<evidence type="ECO:0000256" key="2">
    <source>
        <dbReference type="ARBA" id="ARBA00034247"/>
    </source>
</evidence>
<sequence>MIFPHENLKNFKDAGKKILEYLHNHLGFSLWMITRTEGNDWIVLQTEDHGYGVKSGQVFNWDDSYCSQMVLGNGPRIAPDSEEIPVYAKAGINKFVDIKAYIGQPLFNEDGSLFGTLCAIDPSPQPQSIEGASDLLELFSSLLSRILQNELKINEQKRISEKFQMDSLTDHLTGIFNRRAWDNLLDLEENRCKIYGHPTTIIIIDLNDLKYVNDKFGHSEGDRIIQKTAQILKKSVRSGDLVARLGGDEFGILNIETNLENTQKLANRILESFHKVGINAAIGIAVREPDKSLQQTLIEADKQMYKNKLKIKSGFVDN</sequence>
<name>V2VN29_9GAMM</name>
<dbReference type="SUPFAM" id="SSF55073">
    <property type="entry name" value="Nucleotide cyclase"/>
    <property type="match status" value="1"/>
</dbReference>
<dbReference type="CDD" id="cd01949">
    <property type="entry name" value="GGDEF"/>
    <property type="match status" value="1"/>
</dbReference>
<dbReference type="PANTHER" id="PTHR45138">
    <property type="entry name" value="REGULATORY COMPONENTS OF SENSORY TRANSDUCTION SYSTEM"/>
    <property type="match status" value="1"/>
</dbReference>
<dbReference type="PROSITE" id="PS50887">
    <property type="entry name" value="GGDEF"/>
    <property type="match status" value="1"/>
</dbReference>
<dbReference type="Gene3D" id="3.30.450.40">
    <property type="match status" value="1"/>
</dbReference>
<dbReference type="HOGENOM" id="CLU_000445_11_32_6"/>
<dbReference type="AlphaFoldDB" id="V2VN29"/>
<dbReference type="PATRIC" id="fig|1341683.3.peg.2680"/>
<dbReference type="SUPFAM" id="SSF55781">
    <property type="entry name" value="GAF domain-like"/>
    <property type="match status" value="1"/>
</dbReference>
<dbReference type="GO" id="GO:0052621">
    <property type="term" value="F:diguanylate cyclase activity"/>
    <property type="evidence" value="ECO:0007669"/>
    <property type="project" value="UniProtKB-EC"/>
</dbReference>
<dbReference type="PANTHER" id="PTHR45138:SF9">
    <property type="entry name" value="DIGUANYLATE CYCLASE DGCM-RELATED"/>
    <property type="match status" value="1"/>
</dbReference>
<dbReference type="InterPro" id="IPR000160">
    <property type="entry name" value="GGDEF_dom"/>
</dbReference>
<evidence type="ECO:0000256" key="1">
    <source>
        <dbReference type="ARBA" id="ARBA00012528"/>
    </source>
</evidence>
<protein>
    <recommendedName>
        <fullName evidence="1">diguanylate cyclase</fullName>
        <ecNumber evidence="1">2.7.7.65</ecNumber>
    </recommendedName>
</protein>
<dbReference type="InterPro" id="IPR029016">
    <property type="entry name" value="GAF-like_dom_sf"/>
</dbReference>
<gene>
    <name evidence="4" type="ORF">P255_02714</name>
</gene>
<dbReference type="Proteomes" id="UP000018418">
    <property type="component" value="Unassembled WGS sequence"/>
</dbReference>
<evidence type="ECO:0000313" key="5">
    <source>
        <dbReference type="Proteomes" id="UP000018418"/>
    </source>
</evidence>
<dbReference type="EC" id="2.7.7.65" evidence="1"/>
<dbReference type="NCBIfam" id="TIGR00254">
    <property type="entry name" value="GGDEF"/>
    <property type="match status" value="1"/>
</dbReference>
<keyword evidence="5" id="KW-1185">Reference proteome</keyword>
<dbReference type="SMART" id="SM00267">
    <property type="entry name" value="GGDEF"/>
    <property type="match status" value="1"/>
</dbReference>
<dbReference type="InterPro" id="IPR003018">
    <property type="entry name" value="GAF"/>
</dbReference>
<reference evidence="4 5" key="1">
    <citation type="submission" date="2013-10" db="EMBL/GenBank/DDBJ databases">
        <title>The Genome Sequence of Acinetobacter brisouii CIP 110357.</title>
        <authorList>
            <consortium name="The Broad Institute Genomics Platform"/>
            <consortium name="The Broad Institute Genome Sequencing Center for Infectious Disease"/>
            <person name="Cerqueira G."/>
            <person name="Feldgarden M."/>
            <person name="Courvalin P."/>
            <person name="Grillot-Courvalin C."/>
            <person name="Clermont D."/>
            <person name="Rocha E."/>
            <person name="Yoon E.-J."/>
            <person name="Nemec A."/>
            <person name="Young S.K."/>
            <person name="Zeng Q."/>
            <person name="Gargeya S."/>
            <person name="Fitzgerald M."/>
            <person name="Abouelleil A."/>
            <person name="Alvarado L."/>
            <person name="Berlin A.M."/>
            <person name="Chapman S.B."/>
            <person name="Gainer-Dewar J."/>
            <person name="Goldberg J."/>
            <person name="Gnerre S."/>
            <person name="Griggs A."/>
            <person name="Gujja S."/>
            <person name="Hansen M."/>
            <person name="Howarth C."/>
            <person name="Imamovic A."/>
            <person name="Ireland A."/>
            <person name="Larimer J."/>
            <person name="McCowan C."/>
            <person name="Murphy C."/>
            <person name="Pearson M."/>
            <person name="Poon T.W."/>
            <person name="Priest M."/>
            <person name="Roberts A."/>
            <person name="Saif S."/>
            <person name="Shea T."/>
            <person name="Sykes S."/>
            <person name="Wortman J."/>
            <person name="Nusbaum C."/>
            <person name="Birren B."/>
        </authorList>
    </citation>
    <scope>NUCLEOTIDE SEQUENCE [LARGE SCALE GENOMIC DNA]</scope>
    <source>
        <strain evidence="4 5">CIP 110357</strain>
    </source>
</reference>
<dbReference type="Pfam" id="PF00990">
    <property type="entry name" value="GGDEF"/>
    <property type="match status" value="1"/>
</dbReference>
<comment type="catalytic activity">
    <reaction evidence="2">
        <text>2 GTP = 3',3'-c-di-GMP + 2 diphosphate</text>
        <dbReference type="Rhea" id="RHEA:24898"/>
        <dbReference type="ChEBI" id="CHEBI:33019"/>
        <dbReference type="ChEBI" id="CHEBI:37565"/>
        <dbReference type="ChEBI" id="CHEBI:58805"/>
        <dbReference type="EC" id="2.7.7.65"/>
    </reaction>
</comment>
<dbReference type="InterPro" id="IPR050469">
    <property type="entry name" value="Diguanylate_Cyclase"/>
</dbReference>
<dbReference type="EMBL" id="AYEU01000010">
    <property type="protein sequence ID" value="ESK49139.1"/>
    <property type="molecule type" value="Genomic_DNA"/>
</dbReference>
<proteinExistence type="predicted"/>
<dbReference type="OrthoDB" id="9812358at2"/>
<evidence type="ECO:0000313" key="4">
    <source>
        <dbReference type="EMBL" id="ESK49139.1"/>
    </source>
</evidence>
<dbReference type="RefSeq" id="WP_004898061.1">
    <property type="nucleotide sequence ID" value="NZ_BBTI01000013.1"/>
</dbReference>
<accession>V2VN29</accession>
<dbReference type="InterPro" id="IPR029787">
    <property type="entry name" value="Nucleotide_cyclase"/>
</dbReference>